<dbReference type="OMA" id="QSANDEF"/>
<feature type="region of interest" description="Disordered" evidence="1">
    <location>
        <begin position="293"/>
        <end position="315"/>
    </location>
</feature>
<dbReference type="GO" id="GO:0000126">
    <property type="term" value="C:transcription factor TFIIIB complex"/>
    <property type="evidence" value="ECO:0000318"/>
    <property type="project" value="GO_Central"/>
</dbReference>
<feature type="region of interest" description="Disordered" evidence="1">
    <location>
        <begin position="365"/>
        <end position="547"/>
    </location>
</feature>
<dbReference type="SUPFAM" id="SSF46689">
    <property type="entry name" value="Homeodomain-like"/>
    <property type="match status" value="1"/>
</dbReference>
<dbReference type="RefSeq" id="XP_019055403.1">
    <property type="nucleotide sequence ID" value="XM_019199858.1"/>
</dbReference>
<feature type="region of interest" description="Disordered" evidence="1">
    <location>
        <begin position="1"/>
        <end position="70"/>
    </location>
</feature>
<feature type="compositionally biased region" description="Acidic residues" evidence="1">
    <location>
        <begin position="472"/>
        <end position="486"/>
    </location>
</feature>
<evidence type="ECO:0000313" key="6">
    <source>
        <dbReference type="RefSeq" id="XP_019055404.1"/>
    </source>
</evidence>
<sequence length="811" mass="90248">MDFDLDPFADILPSSGNARAGAKFQPKAKPRPRKEAASTSTKIPSNAIKENTVTNTADSSLHGSTTEKPVTRITADSSSRLLITEGMTNNAKTLHSGLPISDGAISSEPVESLSQIAVNQKIGGSGDALNSKVAASNSHVDLQSGFGKLGETADILSELEFLDNILSQSASATANSANEFQSDAVIDDQTGSRPLTSHPITTKEGDTISSPGSNILHASNYQDSEVFSSIGSENFRAFNSTSTEGSTEFLNRNRDLQVDNGKSKREEQVAFHGLGTLGVISEATTMSDGGNIQAKSNVHNESGSPITPSSHPDAEEFVSFPEESQMLSSEIEHLDDNSLPAFPSDGFLDFSTMRVPHSAPMDYPSEFPVTEETAPLPEVPGLGAEVTGKEMDSQAITGTSTKETRKRKSSKVCTQTVKKTQSQNFEEPSPISAANEENETTKSSRKLRKRVVRDSEEIEDDNLPFEHSNDSIVDEEDNNDEEDDEYRGENTFSRRGIMKKMKKPTTENEKPVRRHKKVSEGSDPSNKEQPKKKFSHSTRRKRRQVDKVYLETPDEEINPQKLVIKDLIMLAEAKERISNKEASTLKKSVPNQSAKNSPPQDTFFDEQDPFTSAQGLNSDDDQANHTIQKNSFKLNYHSFMDRTPHGRWSKQDTELFYQAVRQFGTDFAMIQQLFPNRSRHQVKLKYKKEERKHPSLLYDALTNRSKDHSHFELVIERLQQATAQAEKDSGRDEESFGLTGEEEEVTHEKNEEVAKPEQEKAAKDLEPKVPEVHSPVKSHESEDDLFYRWSQYKSIDDFYPEDTGKGDYEMY</sequence>
<dbReference type="PROSITE" id="PS51294">
    <property type="entry name" value="HTH_MYB"/>
    <property type="match status" value="1"/>
</dbReference>
<dbReference type="STRING" id="4432.A0A1U8Q9E3"/>
<dbReference type="PANTHER" id="PTHR22929:SF0">
    <property type="entry name" value="TRANSCRIPTION FACTOR TFIIIB COMPONENT B'' HOMOLOG"/>
    <property type="match status" value="1"/>
</dbReference>
<dbReference type="CDD" id="cd00167">
    <property type="entry name" value="SANT"/>
    <property type="match status" value="1"/>
</dbReference>
<evidence type="ECO:0000259" key="2">
    <source>
        <dbReference type="PROSITE" id="PS51293"/>
    </source>
</evidence>
<dbReference type="RefSeq" id="XP_019055404.1">
    <property type="nucleotide sequence ID" value="XM_019199859.1"/>
</dbReference>
<dbReference type="PANTHER" id="PTHR22929">
    <property type="entry name" value="RNA POLYMERASE III TRANSCRIPTION INITIATION FACTOR B"/>
    <property type="match status" value="1"/>
</dbReference>
<feature type="compositionally biased region" description="Basic and acidic residues" evidence="1">
    <location>
        <begin position="725"/>
        <end position="734"/>
    </location>
</feature>
<gene>
    <name evidence="5 6" type="primary">LOC104609943</name>
</gene>
<feature type="region of interest" description="Disordered" evidence="1">
    <location>
        <begin position="581"/>
        <end position="623"/>
    </location>
</feature>
<evidence type="ECO:0000313" key="5">
    <source>
        <dbReference type="RefSeq" id="XP_019055403.1"/>
    </source>
</evidence>
<organism evidence="4 6">
    <name type="scientific">Nelumbo nucifera</name>
    <name type="common">Sacred lotus</name>
    <dbReference type="NCBI Taxonomy" id="4432"/>
    <lineage>
        <taxon>Eukaryota</taxon>
        <taxon>Viridiplantae</taxon>
        <taxon>Streptophyta</taxon>
        <taxon>Embryophyta</taxon>
        <taxon>Tracheophyta</taxon>
        <taxon>Spermatophyta</taxon>
        <taxon>Magnoliopsida</taxon>
        <taxon>Proteales</taxon>
        <taxon>Nelumbonaceae</taxon>
        <taxon>Nelumbo</taxon>
    </lineage>
</organism>
<feature type="compositionally biased region" description="Basic residues" evidence="1">
    <location>
        <begin position="532"/>
        <end position="544"/>
    </location>
</feature>
<accession>A0A1U8Q9E3</accession>
<dbReference type="InterPro" id="IPR001005">
    <property type="entry name" value="SANT/Myb"/>
</dbReference>
<feature type="region of interest" description="Disordered" evidence="1">
    <location>
        <begin position="188"/>
        <end position="210"/>
    </location>
</feature>
<evidence type="ECO:0000313" key="4">
    <source>
        <dbReference type="Proteomes" id="UP000189703"/>
    </source>
</evidence>
<evidence type="ECO:0000259" key="3">
    <source>
        <dbReference type="PROSITE" id="PS51294"/>
    </source>
</evidence>
<feature type="domain" description="HTH myb-type" evidence="3">
    <location>
        <begin position="640"/>
        <end position="696"/>
    </location>
</feature>
<feature type="compositionally biased region" description="Polar residues" evidence="1">
    <location>
        <begin position="412"/>
        <end position="426"/>
    </location>
</feature>
<dbReference type="Gene3D" id="1.10.10.60">
    <property type="entry name" value="Homeodomain-like"/>
    <property type="match status" value="1"/>
</dbReference>
<feature type="compositionally biased region" description="Polar residues" evidence="1">
    <location>
        <begin position="581"/>
        <end position="600"/>
    </location>
</feature>
<dbReference type="Pfam" id="PF15963">
    <property type="entry name" value="Myb_DNA-bind_7"/>
    <property type="match status" value="1"/>
</dbReference>
<dbReference type="GO" id="GO:0070898">
    <property type="term" value="P:RNA polymerase III preinitiation complex assembly"/>
    <property type="evidence" value="ECO:0000318"/>
    <property type="project" value="GO_Central"/>
</dbReference>
<dbReference type="Proteomes" id="UP000189703">
    <property type="component" value="Unplaced"/>
</dbReference>
<dbReference type="GO" id="GO:0001156">
    <property type="term" value="F:TFIIIC-class transcription factor complex binding"/>
    <property type="evidence" value="ECO:0000318"/>
    <property type="project" value="GO_Central"/>
</dbReference>
<dbReference type="InterPro" id="IPR039467">
    <property type="entry name" value="TFIIIB_B''_Myb"/>
</dbReference>
<feature type="compositionally biased region" description="Basic and acidic residues" evidence="1">
    <location>
        <begin position="746"/>
        <end position="771"/>
    </location>
</feature>
<proteinExistence type="predicted"/>
<dbReference type="GeneID" id="104609943"/>
<feature type="domain" description="SANT" evidence="2">
    <location>
        <begin position="647"/>
        <end position="691"/>
    </location>
</feature>
<feature type="region of interest" description="Disordered" evidence="1">
    <location>
        <begin position="722"/>
        <end position="777"/>
    </location>
</feature>
<feature type="compositionally biased region" description="Polar residues" evidence="1">
    <location>
        <begin position="37"/>
        <end position="70"/>
    </location>
</feature>
<dbReference type="InterPro" id="IPR017930">
    <property type="entry name" value="Myb_dom"/>
</dbReference>
<feature type="compositionally biased region" description="Polar residues" evidence="1">
    <location>
        <begin position="293"/>
        <end position="310"/>
    </location>
</feature>
<dbReference type="AlphaFoldDB" id="A0A1U8Q9E3"/>
<keyword evidence="4" id="KW-1185">Reference proteome</keyword>
<dbReference type="SMART" id="SM00717">
    <property type="entry name" value="SANT"/>
    <property type="match status" value="1"/>
</dbReference>
<name>A0A1U8Q9E3_NELNU</name>
<reference evidence="5 6" key="1">
    <citation type="submission" date="2025-04" db="UniProtKB">
        <authorList>
            <consortium name="RefSeq"/>
        </authorList>
    </citation>
    <scope>IDENTIFICATION</scope>
</reference>
<feature type="compositionally biased region" description="Polar residues" evidence="1">
    <location>
        <begin position="189"/>
        <end position="200"/>
    </location>
</feature>
<dbReference type="PROSITE" id="PS51293">
    <property type="entry name" value="SANT"/>
    <property type="match status" value="1"/>
</dbReference>
<dbReference type="OrthoDB" id="272624at2759"/>
<protein>
    <submittedName>
        <fullName evidence="5 6">Uncharacterized protein LOC104609943 isoform X1</fullName>
    </submittedName>
</protein>
<evidence type="ECO:0000256" key="1">
    <source>
        <dbReference type="SAM" id="MobiDB-lite"/>
    </source>
</evidence>
<dbReference type="InterPro" id="IPR017884">
    <property type="entry name" value="SANT_dom"/>
</dbReference>
<dbReference type="InterPro" id="IPR009057">
    <property type="entry name" value="Homeodomain-like_sf"/>
</dbReference>